<reference evidence="2" key="2">
    <citation type="submission" date="2025-08" db="UniProtKB">
        <authorList>
            <consortium name="Ensembl"/>
        </authorList>
    </citation>
    <scope>IDENTIFICATION</scope>
</reference>
<feature type="compositionally biased region" description="Basic and acidic residues" evidence="1">
    <location>
        <begin position="161"/>
        <end position="184"/>
    </location>
</feature>
<feature type="region of interest" description="Disordered" evidence="1">
    <location>
        <begin position="154"/>
        <end position="279"/>
    </location>
</feature>
<dbReference type="OrthoDB" id="193650at2759"/>
<keyword evidence="3" id="KW-1185">Reference proteome</keyword>
<dbReference type="Bgee" id="ENSLOCG00000005065">
    <property type="expression patterns" value="Expressed in testis and 4 other cell types or tissues"/>
</dbReference>
<protein>
    <submittedName>
        <fullName evidence="2">Chromosome LG2 open reading frame, human C2orf81</fullName>
    </submittedName>
</protein>
<feature type="compositionally biased region" description="Polar residues" evidence="1">
    <location>
        <begin position="241"/>
        <end position="267"/>
    </location>
</feature>
<dbReference type="InParanoid" id="W5MCI7"/>
<reference evidence="2" key="3">
    <citation type="submission" date="2025-09" db="UniProtKB">
        <authorList>
            <consortium name="Ensembl"/>
        </authorList>
    </citation>
    <scope>IDENTIFICATION</scope>
</reference>
<dbReference type="KEGG" id="loc:107079206"/>
<dbReference type="OMA" id="AQWTDML"/>
<dbReference type="eggNOG" id="KOG1208">
    <property type="taxonomic scope" value="Eukaryota"/>
</dbReference>
<dbReference type="GeneID" id="107079206"/>
<dbReference type="GeneTree" id="ENSGT00940000167385"/>
<evidence type="ECO:0000313" key="2">
    <source>
        <dbReference type="Ensembl" id="ENSLOCP00000006096.1"/>
    </source>
</evidence>
<sequence length="469" mass="50968">MSRSLSKSRAEKSRAPSVPAAPPAPSASAPADIVPGRLAESDWVSMVTREEGEEVVVDVVEGLMARVMEECYRVYLQRQLVPFTVSQAREALVQMVEWRFLVRDEGEGPESAPSWEEDMEPLPCGPDSWAQGCVPVLHTGLTPRPPLTQRAVEATVGEADSPGRRQPETKLQPEEEGTRRETANTEHLSQNRLDVDIRGENEKKGPQGPRKPKPHGLTPAPPPKTEKRRKPNSHRAAAPTPLTQHPSKSLPSQGGSTVQQESQPNQAKQDRPAPNACLPRPLNAISAVEGAMQKLSLARLPQHRICPGFEVLEPETLQCNSGKTGGALLPRPVLERRHKQDGASPPLPRVRIPNRDAQKLQRSNVPLPSTSSRVSADRDARGDTGLFRAPLPLAASLLLDSMELSPGVALKDARGIRMGPWKEALAQPRSSTALKPIRTTLSPPLISLEQLITGHQPQVTPQTTLAGQT</sequence>
<dbReference type="STRING" id="7918.ENSLOCP00000006096"/>
<dbReference type="InterPro" id="IPR028042">
    <property type="entry name" value="DUF4639"/>
</dbReference>
<feature type="compositionally biased region" description="Polar residues" evidence="1">
    <location>
        <begin position="360"/>
        <end position="374"/>
    </location>
</feature>
<evidence type="ECO:0000256" key="1">
    <source>
        <dbReference type="SAM" id="MobiDB-lite"/>
    </source>
</evidence>
<accession>W5MCI7</accession>
<dbReference type="Pfam" id="PF15479">
    <property type="entry name" value="DUF4639"/>
    <property type="match status" value="1"/>
</dbReference>
<dbReference type="Proteomes" id="UP000018468">
    <property type="component" value="Linkage group LG2"/>
</dbReference>
<dbReference type="PANTHER" id="PTHR34438">
    <property type="entry name" value="SI:DKEY-97L20.6"/>
    <property type="match status" value="1"/>
</dbReference>
<feature type="region of interest" description="Disordered" evidence="1">
    <location>
        <begin position="1"/>
        <end position="33"/>
    </location>
</feature>
<feature type="compositionally biased region" description="Basic and acidic residues" evidence="1">
    <location>
        <begin position="193"/>
        <end position="205"/>
    </location>
</feature>
<organism evidence="2 3">
    <name type="scientific">Lepisosteus oculatus</name>
    <name type="common">Spotted gar</name>
    <dbReference type="NCBI Taxonomy" id="7918"/>
    <lineage>
        <taxon>Eukaryota</taxon>
        <taxon>Metazoa</taxon>
        <taxon>Chordata</taxon>
        <taxon>Craniata</taxon>
        <taxon>Vertebrata</taxon>
        <taxon>Euteleostomi</taxon>
        <taxon>Actinopterygii</taxon>
        <taxon>Neopterygii</taxon>
        <taxon>Holostei</taxon>
        <taxon>Semionotiformes</taxon>
        <taxon>Lepisosteidae</taxon>
        <taxon>Lepisosteus</taxon>
    </lineage>
</organism>
<dbReference type="AlphaFoldDB" id="W5MCI7"/>
<evidence type="ECO:0000313" key="3">
    <source>
        <dbReference type="Proteomes" id="UP000018468"/>
    </source>
</evidence>
<proteinExistence type="predicted"/>
<dbReference type="PANTHER" id="PTHR34438:SF1">
    <property type="entry name" value="CHROMOSOME 2 OPEN READING FRAME 81"/>
    <property type="match status" value="1"/>
</dbReference>
<reference evidence="3" key="1">
    <citation type="submission" date="2011-12" db="EMBL/GenBank/DDBJ databases">
        <title>The Draft Genome of Lepisosteus oculatus.</title>
        <authorList>
            <consortium name="The Broad Institute Genome Assembly &amp; Analysis Group"/>
            <consortium name="Computational R&amp;D Group"/>
            <consortium name="and Sequencing Platform"/>
            <person name="Di Palma F."/>
            <person name="Alfoldi J."/>
            <person name="Johnson J."/>
            <person name="Berlin A."/>
            <person name="Gnerre S."/>
            <person name="Jaffe D."/>
            <person name="MacCallum I."/>
            <person name="Young S."/>
            <person name="Walker B.J."/>
            <person name="Lander E.S."/>
            <person name="Lindblad-Toh K."/>
        </authorList>
    </citation>
    <scope>NUCLEOTIDE SEQUENCE [LARGE SCALE GENOMIC DNA]</scope>
</reference>
<dbReference type="HOGENOM" id="CLU_610140_0_0_1"/>
<dbReference type="EMBL" id="AHAT01012404">
    <property type="status" value="NOT_ANNOTATED_CDS"/>
    <property type="molecule type" value="Genomic_DNA"/>
</dbReference>
<dbReference type="Ensembl" id="ENSLOCT00000006104.1">
    <property type="protein sequence ID" value="ENSLOCP00000006096.1"/>
    <property type="gene ID" value="ENSLOCG00000005065.1"/>
</dbReference>
<name>W5MCI7_LEPOC</name>
<feature type="region of interest" description="Disordered" evidence="1">
    <location>
        <begin position="321"/>
        <end position="380"/>
    </location>
</feature>